<proteinExistence type="predicted"/>
<comment type="caution">
    <text evidence="1">The sequence shown here is derived from an EMBL/GenBank/DDBJ whole genome shotgun (WGS) entry which is preliminary data.</text>
</comment>
<dbReference type="PANTHER" id="PTHR43717">
    <property type="entry name" value="ANAEROBIC NITRIC OXIDE REDUCTASE FLAVORUBREDOXIN"/>
    <property type="match status" value="1"/>
</dbReference>
<dbReference type="Gene3D" id="3.40.50.360">
    <property type="match status" value="1"/>
</dbReference>
<dbReference type="PANTHER" id="PTHR43717:SF1">
    <property type="entry name" value="ANAEROBIC NITRIC OXIDE REDUCTASE FLAVORUBREDOXIN"/>
    <property type="match status" value="1"/>
</dbReference>
<reference evidence="1 2" key="1">
    <citation type="journal article" date="2020" name="Front. Microbiol.">
        <title>Single-cell genomics of novel Actinobacteria with the Wood-Ljungdahl pathway discovered in a serpentinizing system.</title>
        <authorList>
            <person name="Merino N."/>
            <person name="Kawai M."/>
            <person name="Boyd E.S."/>
            <person name="Colman D.R."/>
            <person name="McGlynn S.E."/>
            <person name="Nealson K.H."/>
            <person name="Kurokawa K."/>
            <person name="Hongoh Y."/>
        </authorList>
    </citation>
    <scope>NUCLEOTIDE SEQUENCE [LARGE SCALE GENOMIC DNA]</scope>
    <source>
        <strain evidence="1 2">S44</strain>
    </source>
</reference>
<sequence>MDASAIILGAPTVLAGAHPLAVYTAHLIKALRPPTRFAAVLSSYGWAGSAVKQIQEILETSKIEIVGAVEVNGPPRKEDILDIVDLGRQISKKIKESLSAWKRGDALTDRECCIDTELRGVTVQVLIAPC</sequence>
<protein>
    <recommendedName>
        <fullName evidence="3">Flavodoxin-like domain-containing protein</fullName>
    </recommendedName>
</protein>
<accession>A0A6V8Q540</accession>
<gene>
    <name evidence="1" type="ORF">HKBW3S44_01711</name>
</gene>
<evidence type="ECO:0000313" key="1">
    <source>
        <dbReference type="EMBL" id="GFP38031.1"/>
    </source>
</evidence>
<dbReference type="RefSeq" id="WP_176232127.1">
    <property type="nucleotide sequence ID" value="NZ_BLRU01000008.1"/>
</dbReference>
<organism evidence="1 2">
    <name type="scientific">Candidatus Hakubella thermalkaliphila</name>
    <dbReference type="NCBI Taxonomy" id="2754717"/>
    <lineage>
        <taxon>Bacteria</taxon>
        <taxon>Bacillati</taxon>
        <taxon>Actinomycetota</taxon>
        <taxon>Actinomycetota incertae sedis</taxon>
        <taxon>Candidatus Hakubellales</taxon>
        <taxon>Candidatus Hakubellaceae</taxon>
        <taxon>Candidatus Hakubella</taxon>
    </lineage>
</organism>
<dbReference type="Proteomes" id="UP000561271">
    <property type="component" value="Unassembled WGS sequence"/>
</dbReference>
<evidence type="ECO:0000313" key="2">
    <source>
        <dbReference type="Proteomes" id="UP000561271"/>
    </source>
</evidence>
<dbReference type="InterPro" id="IPR029039">
    <property type="entry name" value="Flavoprotein-like_sf"/>
</dbReference>
<dbReference type="EMBL" id="BLSC01000285">
    <property type="protein sequence ID" value="GFP38031.1"/>
    <property type="molecule type" value="Genomic_DNA"/>
</dbReference>
<evidence type="ECO:0008006" key="3">
    <source>
        <dbReference type="Google" id="ProtNLM"/>
    </source>
</evidence>
<name>A0A6V8Q540_9ACTN</name>
<dbReference type="SUPFAM" id="SSF52218">
    <property type="entry name" value="Flavoproteins"/>
    <property type="match status" value="1"/>
</dbReference>
<dbReference type="AlphaFoldDB" id="A0A6V8Q540"/>